<dbReference type="STRING" id="88036.D8TAJ9"/>
<organism evidence="4">
    <name type="scientific">Selaginella moellendorffii</name>
    <name type="common">Spikemoss</name>
    <dbReference type="NCBI Taxonomy" id="88036"/>
    <lineage>
        <taxon>Eukaryota</taxon>
        <taxon>Viridiplantae</taxon>
        <taxon>Streptophyta</taxon>
        <taxon>Embryophyta</taxon>
        <taxon>Tracheophyta</taxon>
        <taxon>Lycopodiopsida</taxon>
        <taxon>Selaginellales</taxon>
        <taxon>Selaginellaceae</taxon>
        <taxon>Selaginella</taxon>
    </lineage>
</organism>
<dbReference type="PANTHER" id="PTHR43601">
    <property type="entry name" value="THIOREDOXIN, MITOCHONDRIAL"/>
    <property type="match status" value="1"/>
</dbReference>
<dbReference type="OrthoDB" id="2018237at2759"/>
<dbReference type="KEGG" id="smo:SELMODRAFT_48885"/>
<evidence type="ECO:0000256" key="1">
    <source>
        <dbReference type="ARBA" id="ARBA00008987"/>
    </source>
</evidence>
<evidence type="ECO:0000259" key="2">
    <source>
        <dbReference type="Pfam" id="PF00085"/>
    </source>
</evidence>
<dbReference type="InterPro" id="IPR036249">
    <property type="entry name" value="Thioredoxin-like_sf"/>
</dbReference>
<dbReference type="SUPFAM" id="SSF52833">
    <property type="entry name" value="Thioredoxin-like"/>
    <property type="match status" value="1"/>
</dbReference>
<feature type="non-terminal residue" evidence="3">
    <location>
        <position position="117"/>
    </location>
</feature>
<name>D8TAJ9_SELML</name>
<dbReference type="Pfam" id="PF00085">
    <property type="entry name" value="Thioredoxin"/>
    <property type="match status" value="1"/>
</dbReference>
<dbReference type="AlphaFoldDB" id="D8TAJ9"/>
<dbReference type="PANTHER" id="PTHR43601:SF11">
    <property type="entry name" value="EXPRESSED PROTEIN"/>
    <property type="match status" value="1"/>
</dbReference>
<feature type="non-terminal residue" evidence="3">
    <location>
        <position position="1"/>
    </location>
</feature>
<dbReference type="Gramene" id="EFJ06333">
    <property type="protein sequence ID" value="EFJ06333"/>
    <property type="gene ID" value="SELMODRAFT_48885"/>
</dbReference>
<evidence type="ECO:0000313" key="4">
    <source>
        <dbReference type="Proteomes" id="UP000001514"/>
    </source>
</evidence>
<proteinExistence type="inferred from homology"/>
<dbReference type="EMBL" id="GL377703">
    <property type="protein sequence ID" value="EFJ06333.1"/>
    <property type="molecule type" value="Genomic_DNA"/>
</dbReference>
<evidence type="ECO:0000313" key="3">
    <source>
        <dbReference type="EMBL" id="EFJ06333.1"/>
    </source>
</evidence>
<dbReference type="HOGENOM" id="CLU_2091028_0_0_1"/>
<dbReference type="Proteomes" id="UP000001514">
    <property type="component" value="Unassembled WGS sequence"/>
</dbReference>
<accession>D8TAJ9</accession>
<keyword evidence="4" id="KW-1185">Reference proteome</keyword>
<dbReference type="FunCoup" id="D8TAJ9">
    <property type="interactions" value="446"/>
</dbReference>
<sequence length="117" mass="13301">LSQEEQGEAEQRALALALSSRKKAVILEFYSPKCTLCKSLLDLVLEVERKNQDWLGIVMADVDNKKWLPEVLYYDIKYVPCFVLLDSRGRALAKTGVPYSRLHVVTGLSYLLESVRP</sequence>
<dbReference type="InterPro" id="IPR013766">
    <property type="entry name" value="Thioredoxin_domain"/>
</dbReference>
<dbReference type="InParanoid" id="D8TAJ9"/>
<dbReference type="eggNOG" id="ENOG502QV9U">
    <property type="taxonomic scope" value="Eukaryota"/>
</dbReference>
<feature type="domain" description="Thioredoxin" evidence="2">
    <location>
        <begin position="17"/>
        <end position="89"/>
    </location>
</feature>
<gene>
    <name evidence="3" type="ORF">SELMODRAFT_48885</name>
</gene>
<dbReference type="OMA" id="WVNIVMA"/>
<protein>
    <recommendedName>
        <fullName evidence="2">Thioredoxin domain-containing protein</fullName>
    </recommendedName>
</protein>
<dbReference type="Gene3D" id="3.40.30.10">
    <property type="entry name" value="Glutaredoxin"/>
    <property type="match status" value="1"/>
</dbReference>
<dbReference type="GO" id="GO:0045454">
    <property type="term" value="P:cell redox homeostasis"/>
    <property type="evidence" value="ECO:0000318"/>
    <property type="project" value="GO_Central"/>
</dbReference>
<comment type="similarity">
    <text evidence="1">Belongs to the thioredoxin family.</text>
</comment>
<reference evidence="3 4" key="1">
    <citation type="journal article" date="2011" name="Science">
        <title>The Selaginella genome identifies genetic changes associated with the evolution of vascular plants.</title>
        <authorList>
            <person name="Banks J.A."/>
            <person name="Nishiyama T."/>
            <person name="Hasebe M."/>
            <person name="Bowman J.L."/>
            <person name="Gribskov M."/>
            <person name="dePamphilis C."/>
            <person name="Albert V.A."/>
            <person name="Aono N."/>
            <person name="Aoyama T."/>
            <person name="Ambrose B.A."/>
            <person name="Ashton N.W."/>
            <person name="Axtell M.J."/>
            <person name="Barker E."/>
            <person name="Barker M.S."/>
            <person name="Bennetzen J.L."/>
            <person name="Bonawitz N.D."/>
            <person name="Chapple C."/>
            <person name="Cheng C."/>
            <person name="Correa L.G."/>
            <person name="Dacre M."/>
            <person name="DeBarry J."/>
            <person name="Dreyer I."/>
            <person name="Elias M."/>
            <person name="Engstrom E.M."/>
            <person name="Estelle M."/>
            <person name="Feng L."/>
            <person name="Finet C."/>
            <person name="Floyd S.K."/>
            <person name="Frommer W.B."/>
            <person name="Fujita T."/>
            <person name="Gramzow L."/>
            <person name="Gutensohn M."/>
            <person name="Harholt J."/>
            <person name="Hattori M."/>
            <person name="Heyl A."/>
            <person name="Hirai T."/>
            <person name="Hiwatashi Y."/>
            <person name="Ishikawa M."/>
            <person name="Iwata M."/>
            <person name="Karol K.G."/>
            <person name="Koehler B."/>
            <person name="Kolukisaoglu U."/>
            <person name="Kubo M."/>
            <person name="Kurata T."/>
            <person name="Lalonde S."/>
            <person name="Li K."/>
            <person name="Li Y."/>
            <person name="Litt A."/>
            <person name="Lyons E."/>
            <person name="Manning G."/>
            <person name="Maruyama T."/>
            <person name="Michael T.P."/>
            <person name="Mikami K."/>
            <person name="Miyazaki S."/>
            <person name="Morinaga S."/>
            <person name="Murata T."/>
            <person name="Mueller-Roeber B."/>
            <person name="Nelson D.R."/>
            <person name="Obara M."/>
            <person name="Oguri Y."/>
            <person name="Olmstead R.G."/>
            <person name="Onodera N."/>
            <person name="Petersen B.L."/>
            <person name="Pils B."/>
            <person name="Prigge M."/>
            <person name="Rensing S.A."/>
            <person name="Riano-Pachon D.M."/>
            <person name="Roberts A.W."/>
            <person name="Sato Y."/>
            <person name="Scheller H.V."/>
            <person name="Schulz B."/>
            <person name="Schulz C."/>
            <person name="Shakirov E.V."/>
            <person name="Shibagaki N."/>
            <person name="Shinohara N."/>
            <person name="Shippen D.E."/>
            <person name="Soerensen I."/>
            <person name="Sotooka R."/>
            <person name="Sugimoto N."/>
            <person name="Sugita M."/>
            <person name="Sumikawa N."/>
            <person name="Tanurdzic M."/>
            <person name="Theissen G."/>
            <person name="Ulvskov P."/>
            <person name="Wakazuki S."/>
            <person name="Weng J.K."/>
            <person name="Willats W.W."/>
            <person name="Wipf D."/>
            <person name="Wolf P.G."/>
            <person name="Yang L."/>
            <person name="Zimmer A.D."/>
            <person name="Zhu Q."/>
            <person name="Mitros T."/>
            <person name="Hellsten U."/>
            <person name="Loque D."/>
            <person name="Otillar R."/>
            <person name="Salamov A."/>
            <person name="Schmutz J."/>
            <person name="Shapiro H."/>
            <person name="Lindquist E."/>
            <person name="Lucas S."/>
            <person name="Rokhsar D."/>
            <person name="Grigoriev I.V."/>
        </authorList>
    </citation>
    <scope>NUCLEOTIDE SEQUENCE [LARGE SCALE GENOMIC DNA]</scope>
</reference>